<organism evidence="16 17">
    <name type="scientific">Geodia barretti</name>
    <name type="common">Barrett's horny sponge</name>
    <dbReference type="NCBI Taxonomy" id="519541"/>
    <lineage>
        <taxon>Eukaryota</taxon>
        <taxon>Metazoa</taxon>
        <taxon>Porifera</taxon>
        <taxon>Demospongiae</taxon>
        <taxon>Heteroscleromorpha</taxon>
        <taxon>Tetractinellida</taxon>
        <taxon>Astrophorina</taxon>
        <taxon>Geodiidae</taxon>
        <taxon>Geodia</taxon>
    </lineage>
</organism>
<dbReference type="Gene3D" id="1.10.510.10">
    <property type="entry name" value="Transferase(Phosphotransferase) domain 1"/>
    <property type="match status" value="1"/>
</dbReference>
<feature type="domain" description="Protein kinase" evidence="13">
    <location>
        <begin position="188"/>
        <end position="447"/>
    </location>
</feature>
<dbReference type="PANTHER" id="PTHR24355">
    <property type="entry name" value="G PROTEIN-COUPLED RECEPTOR KINASE/RIBOSOMAL PROTEIN S6 KINASE"/>
    <property type="match status" value="1"/>
</dbReference>
<comment type="similarity">
    <text evidence="1 10">Belongs to the protein kinase superfamily. AGC Ser/Thr protein kinase family. GPRK subfamily.</text>
</comment>
<keyword evidence="7 9" id="KW-0067">ATP-binding</keyword>
<dbReference type="GO" id="GO:0001664">
    <property type="term" value="F:G protein-coupled receptor binding"/>
    <property type="evidence" value="ECO:0007669"/>
    <property type="project" value="TreeGrafter"/>
</dbReference>
<dbReference type="InterPro" id="IPR016137">
    <property type="entry name" value="RGS"/>
</dbReference>
<dbReference type="InterPro" id="IPR017441">
    <property type="entry name" value="Protein_kinase_ATP_BS"/>
</dbReference>
<evidence type="ECO:0000259" key="13">
    <source>
        <dbReference type="PROSITE" id="PS50011"/>
    </source>
</evidence>
<evidence type="ECO:0000256" key="5">
    <source>
        <dbReference type="ARBA" id="ARBA00022741"/>
    </source>
</evidence>
<dbReference type="Gene3D" id="1.10.167.10">
    <property type="entry name" value="Regulator of G-protein Signalling 4, domain 2"/>
    <property type="match status" value="1"/>
</dbReference>
<dbReference type="SUPFAM" id="SSF50729">
    <property type="entry name" value="PH domain-like"/>
    <property type="match status" value="1"/>
</dbReference>
<dbReference type="SMART" id="SM00133">
    <property type="entry name" value="S_TK_X"/>
    <property type="match status" value="1"/>
</dbReference>
<feature type="domain" description="PH" evidence="12">
    <location>
        <begin position="554"/>
        <end position="652"/>
    </location>
</feature>
<dbReference type="PROSITE" id="PS00108">
    <property type="entry name" value="PROTEIN_KINASE_ST"/>
    <property type="match status" value="1"/>
</dbReference>
<proteinExistence type="inferred from homology"/>
<feature type="active site" description="Proton acceptor" evidence="8">
    <location>
        <position position="311"/>
    </location>
</feature>
<dbReference type="PRINTS" id="PR00717">
    <property type="entry name" value="GPCRKINASE"/>
</dbReference>
<evidence type="ECO:0000256" key="4">
    <source>
        <dbReference type="ARBA" id="ARBA00022679"/>
    </source>
</evidence>
<evidence type="ECO:0000259" key="12">
    <source>
        <dbReference type="PROSITE" id="PS50003"/>
    </source>
</evidence>
<dbReference type="InterPro" id="IPR011993">
    <property type="entry name" value="PH-like_dom_sf"/>
</dbReference>
<dbReference type="SUPFAM" id="SSF56112">
    <property type="entry name" value="Protein kinase-like (PK-like)"/>
    <property type="match status" value="1"/>
</dbReference>
<keyword evidence="6 10" id="KW-0418">Kinase</keyword>
<dbReference type="PROSITE" id="PS00107">
    <property type="entry name" value="PROTEIN_KINASE_ATP"/>
    <property type="match status" value="1"/>
</dbReference>
<evidence type="ECO:0000256" key="6">
    <source>
        <dbReference type="ARBA" id="ARBA00022777"/>
    </source>
</evidence>
<evidence type="ECO:0000256" key="8">
    <source>
        <dbReference type="PIRSR" id="PIRSR600239-51"/>
    </source>
</evidence>
<dbReference type="GO" id="GO:0007186">
    <property type="term" value="P:G protein-coupled receptor signaling pathway"/>
    <property type="evidence" value="ECO:0007669"/>
    <property type="project" value="TreeGrafter"/>
</dbReference>
<evidence type="ECO:0000313" key="16">
    <source>
        <dbReference type="EMBL" id="CAI8022741.1"/>
    </source>
</evidence>
<dbReference type="GO" id="GO:0005524">
    <property type="term" value="F:ATP binding"/>
    <property type="evidence" value="ECO:0007669"/>
    <property type="project" value="UniProtKB-UniRule"/>
</dbReference>
<feature type="binding site" evidence="9">
    <location>
        <position position="217"/>
    </location>
    <ligand>
        <name>ATP</name>
        <dbReference type="ChEBI" id="CHEBI:30616"/>
    </ligand>
</feature>
<evidence type="ECO:0000256" key="11">
    <source>
        <dbReference type="SAM" id="MobiDB-lite"/>
    </source>
</evidence>
<evidence type="ECO:0000256" key="7">
    <source>
        <dbReference type="ARBA" id="ARBA00022840"/>
    </source>
</evidence>
<dbReference type="GO" id="GO:0009966">
    <property type="term" value="P:regulation of signal transduction"/>
    <property type="evidence" value="ECO:0007669"/>
    <property type="project" value="TreeGrafter"/>
</dbReference>
<keyword evidence="5 9" id="KW-0547">Nucleotide-binding</keyword>
<evidence type="ECO:0000259" key="14">
    <source>
        <dbReference type="PROSITE" id="PS50132"/>
    </source>
</evidence>
<evidence type="ECO:0000256" key="9">
    <source>
        <dbReference type="PROSITE-ProRule" id="PRU10141"/>
    </source>
</evidence>
<dbReference type="PROSITE" id="PS51285">
    <property type="entry name" value="AGC_KINASE_CTER"/>
    <property type="match status" value="1"/>
</dbReference>
<evidence type="ECO:0000256" key="2">
    <source>
        <dbReference type="ARBA" id="ARBA00022527"/>
    </source>
</evidence>
<dbReference type="GO" id="GO:0004703">
    <property type="term" value="F:G protein-coupled receptor kinase activity"/>
    <property type="evidence" value="ECO:0007669"/>
    <property type="project" value="InterPro"/>
</dbReference>
<dbReference type="Pfam" id="PF00069">
    <property type="entry name" value="Pkinase"/>
    <property type="match status" value="1"/>
</dbReference>
<dbReference type="InterPro" id="IPR036305">
    <property type="entry name" value="RGS_sf"/>
</dbReference>
<dbReference type="PROSITE" id="PS50011">
    <property type="entry name" value="PROTEIN_KINASE_DOM"/>
    <property type="match status" value="1"/>
</dbReference>
<protein>
    <recommendedName>
        <fullName evidence="10">G protein-coupled receptor kinase</fullName>
        <ecNumber evidence="10">2.7.11.-</ecNumber>
    </recommendedName>
</protein>
<keyword evidence="4 10" id="KW-0808">Transferase</keyword>
<dbReference type="SUPFAM" id="SSF48097">
    <property type="entry name" value="Regulator of G-protein signaling, RGS"/>
    <property type="match status" value="1"/>
</dbReference>
<dbReference type="EC" id="2.7.11.-" evidence="10"/>
<dbReference type="AlphaFoldDB" id="A0AA35S5W0"/>
<evidence type="ECO:0000256" key="10">
    <source>
        <dbReference type="RuleBase" id="RU000308"/>
    </source>
</evidence>
<dbReference type="FunFam" id="1.10.510.10:FF:000074">
    <property type="entry name" value="G protein-coupled receptor kinase"/>
    <property type="match status" value="1"/>
</dbReference>
<feature type="domain" description="AGC-kinase C-terminal" evidence="15">
    <location>
        <begin position="448"/>
        <end position="515"/>
    </location>
</feature>
<dbReference type="EMBL" id="CASHTH010001975">
    <property type="protein sequence ID" value="CAI8022741.1"/>
    <property type="molecule type" value="Genomic_DNA"/>
</dbReference>
<name>A0AA35S5W0_GEOBA</name>
<feature type="domain" description="RGS" evidence="14">
    <location>
        <begin position="53"/>
        <end position="170"/>
    </location>
</feature>
<evidence type="ECO:0000313" key="17">
    <source>
        <dbReference type="Proteomes" id="UP001174909"/>
    </source>
</evidence>
<dbReference type="PROSITE" id="PS50132">
    <property type="entry name" value="RGS"/>
    <property type="match status" value="1"/>
</dbReference>
<keyword evidence="17" id="KW-1185">Reference proteome</keyword>
<dbReference type="Gene3D" id="3.30.200.20">
    <property type="entry name" value="Phosphorylase Kinase, domain 1"/>
    <property type="match status" value="1"/>
</dbReference>
<dbReference type="SMART" id="SM00220">
    <property type="entry name" value="S_TKc"/>
    <property type="match status" value="1"/>
</dbReference>
<reference evidence="16" key="1">
    <citation type="submission" date="2023-03" db="EMBL/GenBank/DDBJ databases">
        <authorList>
            <person name="Steffen K."/>
            <person name="Cardenas P."/>
        </authorList>
    </citation>
    <scope>NUCLEOTIDE SEQUENCE</scope>
</reference>
<dbReference type="InterPro" id="IPR008271">
    <property type="entry name" value="Ser/Thr_kinase_AS"/>
</dbReference>
<sequence length="696" mass="79827">MADLEAVLADVSYLMAMERSKAPAAKTIKKVTLPDASIHNVVHLHFQQEGTYLFEKIHSQRMGAYYLRKFVGDKCNIYEFLRAILMFEGIAAHEQRKKRAKEIYDKFVFADRLAMSSTMPEEIAQMLSDALKEGEAPISVFSAVKRHLYQHLNEKYMDGFSKSQEYVRFCQWKYLELLTPDLISLQDFSIHRIIGRGGFGEVYGCRKDDSGKMLAMKLLDKKRIKVKKGEYLAVNERNMLAKVDSPFVVNLYYAFQTPEKLCFILDLMTGGDLHYHLTQHGVFSENEVRFYSAELVLGLEHIHRQNIVYRDLKPSNILLDEQGHIRISDLGLACEFTKHQPSSSVGTHGYMAPEVIKKGVQYTFTADWFSLGCVLYKLLKGHSPFRSSNAKSKEEIDHQTLNKEVQMSASFSPELSQLLTGLLQKDPGQRFGCRGRGSEEVKECTFFGNTNWDDVLARKLEPPLEPPRGEVNAADAFDIGSFDEDDTKKIRLSDTDQRIYKNFSLVVQDRWQAEMMEGIFANVNSERDRLEERERQKCHRAGVDYYNPDLHHRDSLIQGYGHKLGGMSLLPQWQKRFFVLYPNRLEWSDNILSIGKANVLAFDSSVLVEEKENRGLNCIRVQPVGSKKEYWLRFESALEHEIWLDYLKQSVIKSEALLTAGPKMMRDGSSLSSLQHPRRQPLHVAKSLPLSDGKST</sequence>
<dbReference type="InterPro" id="IPR000961">
    <property type="entry name" value="AGC-kinase_C"/>
</dbReference>
<dbReference type="PROSITE" id="PS50003">
    <property type="entry name" value="PH_DOMAIN"/>
    <property type="match status" value="1"/>
</dbReference>
<comment type="caution">
    <text evidence="16">The sequence shown here is derived from an EMBL/GenBank/DDBJ whole genome shotgun (WGS) entry which is preliminary data.</text>
</comment>
<dbReference type="InterPro" id="IPR000719">
    <property type="entry name" value="Prot_kinase_dom"/>
</dbReference>
<dbReference type="InterPro" id="IPR001849">
    <property type="entry name" value="PH_domain"/>
</dbReference>
<evidence type="ECO:0000259" key="15">
    <source>
        <dbReference type="PROSITE" id="PS51285"/>
    </source>
</evidence>
<dbReference type="InterPro" id="IPR044926">
    <property type="entry name" value="RGS_subdomain_2"/>
</dbReference>
<dbReference type="InterPro" id="IPR011009">
    <property type="entry name" value="Kinase-like_dom_sf"/>
</dbReference>
<gene>
    <name evidence="16" type="ORF">GBAR_LOCUS13324</name>
</gene>
<keyword evidence="3" id="KW-0597">Phosphoprotein</keyword>
<dbReference type="Proteomes" id="UP001174909">
    <property type="component" value="Unassembled WGS sequence"/>
</dbReference>
<keyword evidence="16" id="KW-0675">Receptor</keyword>
<dbReference type="PANTHER" id="PTHR24355:SF18">
    <property type="entry name" value="G PROTEIN-COUPLED RECEPTOR KINASE"/>
    <property type="match status" value="1"/>
</dbReference>
<evidence type="ECO:0000256" key="1">
    <source>
        <dbReference type="ARBA" id="ARBA00009793"/>
    </source>
</evidence>
<keyword evidence="2 10" id="KW-0723">Serine/threonine-protein kinase</keyword>
<dbReference type="InterPro" id="IPR000239">
    <property type="entry name" value="GPCR_kinase"/>
</dbReference>
<feature type="region of interest" description="Disordered" evidence="11">
    <location>
        <begin position="668"/>
        <end position="696"/>
    </location>
</feature>
<dbReference type="SMART" id="SM00233">
    <property type="entry name" value="PH"/>
    <property type="match status" value="1"/>
</dbReference>
<dbReference type="Gene3D" id="2.30.29.30">
    <property type="entry name" value="Pleckstrin-homology domain (PH domain)/Phosphotyrosine-binding domain (PTB)"/>
    <property type="match status" value="1"/>
</dbReference>
<accession>A0AA35S5W0</accession>
<dbReference type="Pfam" id="PF00615">
    <property type="entry name" value="RGS"/>
    <property type="match status" value="1"/>
</dbReference>
<evidence type="ECO:0000256" key="3">
    <source>
        <dbReference type="ARBA" id="ARBA00022553"/>
    </source>
</evidence>